<proteinExistence type="predicted"/>
<protein>
    <submittedName>
        <fullName evidence="1">Uncharacterized protein</fullName>
    </submittedName>
</protein>
<name>N1PBR3_DOTSN</name>
<sequence length="96" mass="10879">MASLPTESPCKVVIEPDLRDHMDGKTFADLLSEPIRAKYKGWHEVKNDPPELFRQPEEKYPRRLKFDSACKAVLQYLKQALVDSLKSAQAGAQPPL</sequence>
<reference evidence="2" key="1">
    <citation type="journal article" date="2012" name="PLoS Genet.">
        <title>The genomes of the fungal plant pathogens Cladosporium fulvum and Dothistroma septosporum reveal adaptation to different hosts and lifestyles but also signatures of common ancestry.</title>
        <authorList>
            <person name="de Wit P.J.G.M."/>
            <person name="van der Burgt A."/>
            <person name="Oekmen B."/>
            <person name="Stergiopoulos I."/>
            <person name="Abd-Elsalam K.A."/>
            <person name="Aerts A.L."/>
            <person name="Bahkali A.H."/>
            <person name="Beenen H.G."/>
            <person name="Chettri P."/>
            <person name="Cox M.P."/>
            <person name="Datema E."/>
            <person name="de Vries R.P."/>
            <person name="Dhillon B."/>
            <person name="Ganley A.R."/>
            <person name="Griffiths S.A."/>
            <person name="Guo Y."/>
            <person name="Hamelin R.C."/>
            <person name="Henrissat B."/>
            <person name="Kabir M.S."/>
            <person name="Jashni M.K."/>
            <person name="Kema G."/>
            <person name="Klaubauf S."/>
            <person name="Lapidus A."/>
            <person name="Levasseur A."/>
            <person name="Lindquist E."/>
            <person name="Mehrabi R."/>
            <person name="Ohm R.A."/>
            <person name="Owen T.J."/>
            <person name="Salamov A."/>
            <person name="Schwelm A."/>
            <person name="Schijlen E."/>
            <person name="Sun H."/>
            <person name="van den Burg H.A."/>
            <person name="van Ham R.C.H.J."/>
            <person name="Zhang S."/>
            <person name="Goodwin S.B."/>
            <person name="Grigoriev I.V."/>
            <person name="Collemare J."/>
            <person name="Bradshaw R.E."/>
        </authorList>
    </citation>
    <scope>NUCLEOTIDE SEQUENCE [LARGE SCALE GENOMIC DNA]</scope>
    <source>
        <strain evidence="2">NZE10 / CBS 128990</strain>
    </source>
</reference>
<reference evidence="1 2" key="2">
    <citation type="journal article" date="2012" name="PLoS Pathog.">
        <title>Diverse lifestyles and strategies of plant pathogenesis encoded in the genomes of eighteen Dothideomycetes fungi.</title>
        <authorList>
            <person name="Ohm R.A."/>
            <person name="Feau N."/>
            <person name="Henrissat B."/>
            <person name="Schoch C.L."/>
            <person name="Horwitz B.A."/>
            <person name="Barry K.W."/>
            <person name="Condon B.J."/>
            <person name="Copeland A.C."/>
            <person name="Dhillon B."/>
            <person name="Glaser F."/>
            <person name="Hesse C.N."/>
            <person name="Kosti I."/>
            <person name="LaButti K."/>
            <person name="Lindquist E.A."/>
            <person name="Lucas S."/>
            <person name="Salamov A.A."/>
            <person name="Bradshaw R.E."/>
            <person name="Ciuffetti L."/>
            <person name="Hamelin R.C."/>
            <person name="Kema G.H.J."/>
            <person name="Lawrence C."/>
            <person name="Scott J.A."/>
            <person name="Spatafora J.W."/>
            <person name="Turgeon B.G."/>
            <person name="de Wit P.J.G.M."/>
            <person name="Zhong S."/>
            <person name="Goodwin S.B."/>
            <person name="Grigoriev I.V."/>
        </authorList>
    </citation>
    <scope>NUCLEOTIDE SEQUENCE [LARGE SCALE GENOMIC DNA]</scope>
    <source>
        <strain evidence="2">NZE10 / CBS 128990</strain>
    </source>
</reference>
<organism evidence="1 2">
    <name type="scientific">Dothistroma septosporum (strain NZE10 / CBS 128990)</name>
    <name type="common">Red band needle blight fungus</name>
    <name type="synonym">Mycosphaerella pini</name>
    <dbReference type="NCBI Taxonomy" id="675120"/>
    <lineage>
        <taxon>Eukaryota</taxon>
        <taxon>Fungi</taxon>
        <taxon>Dikarya</taxon>
        <taxon>Ascomycota</taxon>
        <taxon>Pezizomycotina</taxon>
        <taxon>Dothideomycetes</taxon>
        <taxon>Dothideomycetidae</taxon>
        <taxon>Mycosphaerellales</taxon>
        <taxon>Mycosphaerellaceae</taxon>
        <taxon>Dothistroma</taxon>
    </lineage>
</organism>
<dbReference type="HOGENOM" id="CLU_2359705_0_0_1"/>
<evidence type="ECO:0000313" key="2">
    <source>
        <dbReference type="Proteomes" id="UP000016933"/>
    </source>
</evidence>
<keyword evidence="2" id="KW-1185">Reference proteome</keyword>
<gene>
    <name evidence="1" type="ORF">DOTSEDRAFT_29590</name>
</gene>
<dbReference type="AlphaFoldDB" id="N1PBR3"/>
<accession>N1PBR3</accession>
<dbReference type="EMBL" id="KB446547">
    <property type="protein sequence ID" value="EME38562.1"/>
    <property type="molecule type" value="Genomic_DNA"/>
</dbReference>
<evidence type="ECO:0000313" key="1">
    <source>
        <dbReference type="EMBL" id="EME38562.1"/>
    </source>
</evidence>
<dbReference type="Proteomes" id="UP000016933">
    <property type="component" value="Unassembled WGS sequence"/>
</dbReference>